<keyword evidence="1" id="KW-0862">Zinc</keyword>
<name>A0A1J0A818_9ENTE</name>
<dbReference type="InterPro" id="IPR005019">
    <property type="entry name" value="Adenine_glyco"/>
</dbReference>
<dbReference type="PANTHER" id="PTHR30037:SF4">
    <property type="entry name" value="DNA-3-METHYLADENINE GLYCOSYLASE I"/>
    <property type="match status" value="1"/>
</dbReference>
<evidence type="ECO:0000313" key="3">
    <source>
        <dbReference type="Proteomes" id="UP000191200"/>
    </source>
</evidence>
<dbReference type="SUPFAM" id="SSF48150">
    <property type="entry name" value="DNA-glycosylase"/>
    <property type="match status" value="1"/>
</dbReference>
<dbReference type="Gene3D" id="1.10.340.30">
    <property type="entry name" value="Hypothetical protein, domain 2"/>
    <property type="match status" value="1"/>
</dbReference>
<accession>A0A1J0A818</accession>
<dbReference type="GO" id="GO:0008725">
    <property type="term" value="F:DNA-3-methyladenine glycosylase activity"/>
    <property type="evidence" value="ECO:0007669"/>
    <property type="project" value="InterPro"/>
</dbReference>
<dbReference type="EMBL" id="CP017267">
    <property type="protein sequence ID" value="APB32074.1"/>
    <property type="molecule type" value="Genomic_DNA"/>
</dbReference>
<gene>
    <name evidence="2" type="ORF">BHY08_09790</name>
</gene>
<dbReference type="InterPro" id="IPR052891">
    <property type="entry name" value="DNA-3mA_glycosylase"/>
</dbReference>
<dbReference type="OrthoDB" id="9807664at2"/>
<keyword evidence="1" id="KW-0479">Metal-binding</keyword>
<sequence>MVIIKRCEWANSNDLEEQYHDNEWGTPNYDDATLFESLILESMQAGLSWSTILKKRDTLRKAYDGFDVDKISQYTTAKVELLMNDEGVIRHRLKIQATISNAQSFKLIQNEYGSFSDYIWSFVDFKPIINSWETIKSVPSSTELSDKISKDLKSRGFKFLGTTTVYAFMQSVGLVDDHVVDCFRRTGITN</sequence>
<dbReference type="Pfam" id="PF03352">
    <property type="entry name" value="Adenine_glyco"/>
    <property type="match status" value="1"/>
</dbReference>
<keyword evidence="3" id="KW-1185">Reference proteome</keyword>
<dbReference type="InterPro" id="IPR011257">
    <property type="entry name" value="DNA_glycosylase"/>
</dbReference>
<dbReference type="AlphaFoldDB" id="A0A1J0A818"/>
<feature type="binding site" evidence="1">
    <location>
        <position position="182"/>
    </location>
    <ligand>
        <name>Zn(2+)</name>
        <dbReference type="ChEBI" id="CHEBI:29105"/>
    </ligand>
</feature>
<dbReference type="RefSeq" id="WP_084657260.1">
    <property type="nucleotide sequence ID" value="NZ_CP017267.1"/>
</dbReference>
<dbReference type="Proteomes" id="UP000191200">
    <property type="component" value="Chromosome"/>
</dbReference>
<evidence type="ECO:0000313" key="2">
    <source>
        <dbReference type="EMBL" id="APB32074.1"/>
    </source>
</evidence>
<feature type="binding site" evidence="1">
    <location>
        <position position="20"/>
    </location>
    <ligand>
        <name>Zn(2+)</name>
        <dbReference type="ChEBI" id="CHEBI:29105"/>
    </ligand>
</feature>
<dbReference type="GO" id="GO:0046872">
    <property type="term" value="F:metal ion binding"/>
    <property type="evidence" value="ECO:0007669"/>
    <property type="project" value="UniProtKB-KW"/>
</dbReference>
<dbReference type="GO" id="GO:0006284">
    <property type="term" value="P:base-excision repair"/>
    <property type="evidence" value="ECO:0007669"/>
    <property type="project" value="InterPro"/>
</dbReference>
<protein>
    <submittedName>
        <fullName evidence="2">DNA-3-methyladenine glycosylase</fullName>
    </submittedName>
</protein>
<dbReference type="STRING" id="519472.BHY08_09790"/>
<reference evidence="2 3" key="1">
    <citation type="submission" date="2016-09" db="EMBL/GenBank/DDBJ databases">
        <title>Vagococcus teuberi sp. nov., isolated from the Malian artisanal sour milk fene.</title>
        <authorList>
            <person name="Wullschleger S."/>
            <person name="Seifert C."/>
            <person name="Baumgartner S."/>
            <person name="Lacroix C."/>
            <person name="Bonfoh B."/>
            <person name="Stevens M.J."/>
            <person name="Meile L."/>
        </authorList>
    </citation>
    <scope>NUCLEOTIDE SEQUENCE [LARGE SCALE GENOMIC DNA]</scope>
    <source>
        <strain evidence="2 3">DSM 21459</strain>
    </source>
</reference>
<feature type="binding site" evidence="1">
    <location>
        <position position="7"/>
    </location>
    <ligand>
        <name>Zn(2+)</name>
        <dbReference type="ChEBI" id="CHEBI:29105"/>
    </ligand>
</feature>
<feature type="binding site" evidence="1">
    <location>
        <position position="178"/>
    </location>
    <ligand>
        <name>Zn(2+)</name>
        <dbReference type="ChEBI" id="CHEBI:29105"/>
    </ligand>
</feature>
<dbReference type="KEGG" id="vte:BHY08_09790"/>
<evidence type="ECO:0000256" key="1">
    <source>
        <dbReference type="PIRSR" id="PIRSR605019-1"/>
    </source>
</evidence>
<organism evidence="2 3">
    <name type="scientific">Vagococcus teuberi</name>
    <dbReference type="NCBI Taxonomy" id="519472"/>
    <lineage>
        <taxon>Bacteria</taxon>
        <taxon>Bacillati</taxon>
        <taxon>Bacillota</taxon>
        <taxon>Bacilli</taxon>
        <taxon>Lactobacillales</taxon>
        <taxon>Enterococcaceae</taxon>
        <taxon>Vagococcus</taxon>
    </lineage>
</organism>
<dbReference type="PANTHER" id="PTHR30037">
    <property type="entry name" value="DNA-3-METHYLADENINE GLYCOSYLASE 1"/>
    <property type="match status" value="1"/>
</dbReference>
<proteinExistence type="predicted"/>